<dbReference type="AlphaFoldDB" id="A0A7J8Y3Y8"/>
<dbReference type="Proteomes" id="UP000593577">
    <property type="component" value="Unassembled WGS sequence"/>
</dbReference>
<protein>
    <recommendedName>
        <fullName evidence="3">MADS-box domain-containing protein</fullName>
    </recommendedName>
</protein>
<reference evidence="1 2" key="1">
    <citation type="journal article" date="2019" name="Genome Biol. Evol.">
        <title>Insights into the evolution of the New World diploid cottons (Gossypium, subgenus Houzingenia) based on genome sequencing.</title>
        <authorList>
            <person name="Grover C.E."/>
            <person name="Arick M.A. 2nd"/>
            <person name="Thrash A."/>
            <person name="Conover J.L."/>
            <person name="Sanders W.S."/>
            <person name="Peterson D.G."/>
            <person name="Frelichowski J.E."/>
            <person name="Scheffler J.A."/>
            <person name="Scheffler B.E."/>
            <person name="Wendel J.F."/>
        </authorList>
    </citation>
    <scope>NUCLEOTIDE SEQUENCE [LARGE SCALE GENOMIC DNA]</scope>
    <source>
        <strain evidence="1">185</strain>
        <tissue evidence="1">Leaf</tissue>
    </source>
</reference>
<organism evidence="1 2">
    <name type="scientific">Gossypium aridum</name>
    <name type="common">American cotton</name>
    <name type="synonym">Erioxylum aridum</name>
    <dbReference type="NCBI Taxonomy" id="34290"/>
    <lineage>
        <taxon>Eukaryota</taxon>
        <taxon>Viridiplantae</taxon>
        <taxon>Streptophyta</taxon>
        <taxon>Embryophyta</taxon>
        <taxon>Tracheophyta</taxon>
        <taxon>Spermatophyta</taxon>
        <taxon>Magnoliopsida</taxon>
        <taxon>eudicotyledons</taxon>
        <taxon>Gunneridae</taxon>
        <taxon>Pentapetalae</taxon>
        <taxon>rosids</taxon>
        <taxon>malvids</taxon>
        <taxon>Malvales</taxon>
        <taxon>Malvaceae</taxon>
        <taxon>Malvoideae</taxon>
        <taxon>Gossypium</taxon>
    </lineage>
</organism>
<feature type="non-terminal residue" evidence="1">
    <location>
        <position position="1"/>
    </location>
</feature>
<proteinExistence type="predicted"/>
<accession>A0A7J8Y3Y8</accession>
<evidence type="ECO:0000313" key="2">
    <source>
        <dbReference type="Proteomes" id="UP000593577"/>
    </source>
</evidence>
<dbReference type="EMBL" id="JABFAA010000010">
    <property type="protein sequence ID" value="MBA0694277.1"/>
    <property type="molecule type" value="Genomic_DNA"/>
</dbReference>
<name>A0A7J8Y3Y8_GOSAI</name>
<comment type="caution">
    <text evidence="1">The sequence shown here is derived from an EMBL/GenBank/DDBJ whole genome shotgun (WGS) entry which is preliminary data.</text>
</comment>
<sequence length="99" mass="11603">MWWGDFFIIFSPTGKPYSFGHPSVEFVAKHFFNVSQPLNETIDAPVEAYYKGALRTRQMFSRVYQLDLCHEGQEDFTYFLNAMRMSFLPFLLDMALVSN</sequence>
<evidence type="ECO:0008006" key="3">
    <source>
        <dbReference type="Google" id="ProtNLM"/>
    </source>
</evidence>
<gene>
    <name evidence="1" type="ORF">Goari_004593</name>
</gene>
<keyword evidence="2" id="KW-1185">Reference proteome</keyword>
<evidence type="ECO:0000313" key="1">
    <source>
        <dbReference type="EMBL" id="MBA0694277.1"/>
    </source>
</evidence>